<evidence type="ECO:0000259" key="3">
    <source>
        <dbReference type="SMART" id="SM00244"/>
    </source>
</evidence>
<feature type="region of interest" description="Disordered" evidence="2">
    <location>
        <begin position="304"/>
        <end position="353"/>
    </location>
</feature>
<evidence type="ECO:0000256" key="2">
    <source>
        <dbReference type="SAM" id="MobiDB-lite"/>
    </source>
</evidence>
<keyword evidence="5" id="KW-1185">Reference proteome</keyword>
<feature type="domain" description="Band 7" evidence="3">
    <location>
        <begin position="25"/>
        <end position="183"/>
    </location>
</feature>
<name>A0ABS5F246_9PROT</name>
<comment type="caution">
    <text evidence="4">The sequence shown here is derived from an EMBL/GenBank/DDBJ whole genome shotgun (WGS) entry which is preliminary data.</text>
</comment>
<dbReference type="InterPro" id="IPR001107">
    <property type="entry name" value="Band_7"/>
</dbReference>
<accession>A0ABS5F246</accession>
<dbReference type="Pfam" id="PF01145">
    <property type="entry name" value="Band_7"/>
    <property type="match status" value="1"/>
</dbReference>
<dbReference type="InterPro" id="IPR050710">
    <property type="entry name" value="Band7/mec-2_domain"/>
</dbReference>
<dbReference type="CDD" id="cd08829">
    <property type="entry name" value="SPFH_paraslipin"/>
    <property type="match status" value="1"/>
</dbReference>
<dbReference type="RefSeq" id="WP_211854300.1">
    <property type="nucleotide sequence ID" value="NZ_JAAGBB010000024.1"/>
</dbReference>
<evidence type="ECO:0000313" key="5">
    <source>
        <dbReference type="Proteomes" id="UP001196870"/>
    </source>
</evidence>
<dbReference type="SUPFAM" id="SSF117892">
    <property type="entry name" value="Band 7/SPFH domain"/>
    <property type="match status" value="1"/>
</dbReference>
<dbReference type="PANTHER" id="PTHR43327:SF10">
    <property type="entry name" value="STOMATIN-LIKE PROTEIN 2, MITOCHONDRIAL"/>
    <property type="match status" value="1"/>
</dbReference>
<dbReference type="PRINTS" id="PR00721">
    <property type="entry name" value="STOMATIN"/>
</dbReference>
<sequence>MDIGIGFGTIVLIALLLLAIITAAKGIRTVPQGEVWTVERFGAFTHALQPGLNFIIPYIDTVGHRINVQEQVLDIPEQNVITRDNASVTVDGIVYYRVMDAAKASYAVQDLTQALQQLSMTNIRAVIGEMNLDDTLSGRDRINSALLIILDGATEPWGAKVSRVEIKKIEPPENLIRAMNLQMTAERERRATVAKAEGDREAEVKRAEGEKAALVLSAEGRKEAAFRDAEARERSAEAEANATRMVAEVAAGSGVQALQYFIADKYVKAFEVLAGNPAQKLVLVPMESTALAGGITAALELLRGGGMGEDGAPPAPPRSPPPRPGAPPAGNPPLSGGATALPPSAPGSPWIRA</sequence>
<gene>
    <name evidence="4" type="ORF">GXW71_19715</name>
</gene>
<protein>
    <submittedName>
        <fullName evidence="4">SPFH/Band 7/PHB domain protein</fullName>
    </submittedName>
</protein>
<organism evidence="4 5">
    <name type="scientific">Plastoroseomonas hellenica</name>
    <dbReference type="NCBI Taxonomy" id="2687306"/>
    <lineage>
        <taxon>Bacteria</taxon>
        <taxon>Pseudomonadati</taxon>
        <taxon>Pseudomonadota</taxon>
        <taxon>Alphaproteobacteria</taxon>
        <taxon>Acetobacterales</taxon>
        <taxon>Acetobacteraceae</taxon>
        <taxon>Plastoroseomonas</taxon>
    </lineage>
</organism>
<dbReference type="Gene3D" id="3.30.479.30">
    <property type="entry name" value="Band 7 domain"/>
    <property type="match status" value="1"/>
</dbReference>
<dbReference type="Proteomes" id="UP001196870">
    <property type="component" value="Unassembled WGS sequence"/>
</dbReference>
<dbReference type="PANTHER" id="PTHR43327">
    <property type="entry name" value="STOMATIN-LIKE PROTEIN 2, MITOCHONDRIAL"/>
    <property type="match status" value="1"/>
</dbReference>
<proteinExistence type="predicted"/>
<dbReference type="InterPro" id="IPR001972">
    <property type="entry name" value="Stomatin_HflK_fam"/>
</dbReference>
<comment type="subcellular location">
    <subcellularLocation>
        <location evidence="1">Membrane</location>
        <topology evidence="1">Single-pass membrane protein</topology>
    </subcellularLocation>
</comment>
<reference evidence="5" key="1">
    <citation type="journal article" date="2021" name="Syst. Appl. Microbiol.">
        <title>Roseomonas hellenica sp. nov., isolated from roots of wild-growing Alkanna tinctoria.</title>
        <authorList>
            <person name="Rat A."/>
            <person name="Naranjo H.D."/>
            <person name="Lebbe L."/>
            <person name="Cnockaert M."/>
            <person name="Krigas N."/>
            <person name="Grigoriadou K."/>
            <person name="Maloupa E."/>
            <person name="Willems A."/>
        </authorList>
    </citation>
    <scope>NUCLEOTIDE SEQUENCE [LARGE SCALE GENOMIC DNA]</scope>
    <source>
        <strain evidence="5">LMG 31523</strain>
    </source>
</reference>
<evidence type="ECO:0000313" key="4">
    <source>
        <dbReference type="EMBL" id="MBR0666596.1"/>
    </source>
</evidence>
<dbReference type="EMBL" id="JAAGBB010000024">
    <property type="protein sequence ID" value="MBR0666596.1"/>
    <property type="molecule type" value="Genomic_DNA"/>
</dbReference>
<feature type="compositionally biased region" description="Pro residues" evidence="2">
    <location>
        <begin position="313"/>
        <end position="331"/>
    </location>
</feature>
<evidence type="ECO:0000256" key="1">
    <source>
        <dbReference type="ARBA" id="ARBA00004167"/>
    </source>
</evidence>
<dbReference type="SMART" id="SM00244">
    <property type="entry name" value="PHB"/>
    <property type="match status" value="1"/>
</dbReference>
<dbReference type="InterPro" id="IPR036013">
    <property type="entry name" value="Band_7/SPFH_dom_sf"/>
</dbReference>